<proteinExistence type="predicted"/>
<gene>
    <name evidence="1" type="ORF">BDN72DRAFT_77013</name>
</gene>
<reference evidence="1 2" key="1">
    <citation type="journal article" date="2019" name="Nat. Ecol. Evol.">
        <title>Megaphylogeny resolves global patterns of mushroom evolution.</title>
        <authorList>
            <person name="Varga T."/>
            <person name="Krizsan K."/>
            <person name="Foldi C."/>
            <person name="Dima B."/>
            <person name="Sanchez-Garcia M."/>
            <person name="Sanchez-Ramirez S."/>
            <person name="Szollosi G.J."/>
            <person name="Szarkandi J.G."/>
            <person name="Papp V."/>
            <person name="Albert L."/>
            <person name="Andreopoulos W."/>
            <person name="Angelini C."/>
            <person name="Antonin V."/>
            <person name="Barry K.W."/>
            <person name="Bougher N.L."/>
            <person name="Buchanan P."/>
            <person name="Buyck B."/>
            <person name="Bense V."/>
            <person name="Catcheside P."/>
            <person name="Chovatia M."/>
            <person name="Cooper J."/>
            <person name="Damon W."/>
            <person name="Desjardin D."/>
            <person name="Finy P."/>
            <person name="Geml J."/>
            <person name="Haridas S."/>
            <person name="Hughes K."/>
            <person name="Justo A."/>
            <person name="Karasinski D."/>
            <person name="Kautmanova I."/>
            <person name="Kiss B."/>
            <person name="Kocsube S."/>
            <person name="Kotiranta H."/>
            <person name="LaButti K.M."/>
            <person name="Lechner B.E."/>
            <person name="Liimatainen K."/>
            <person name="Lipzen A."/>
            <person name="Lukacs Z."/>
            <person name="Mihaltcheva S."/>
            <person name="Morgado L.N."/>
            <person name="Niskanen T."/>
            <person name="Noordeloos M.E."/>
            <person name="Ohm R.A."/>
            <person name="Ortiz-Santana B."/>
            <person name="Ovrebo C."/>
            <person name="Racz N."/>
            <person name="Riley R."/>
            <person name="Savchenko A."/>
            <person name="Shiryaev A."/>
            <person name="Soop K."/>
            <person name="Spirin V."/>
            <person name="Szebenyi C."/>
            <person name="Tomsovsky M."/>
            <person name="Tulloss R.E."/>
            <person name="Uehling J."/>
            <person name="Grigoriev I.V."/>
            <person name="Vagvolgyi C."/>
            <person name="Papp T."/>
            <person name="Martin F.M."/>
            <person name="Miettinen O."/>
            <person name="Hibbett D.S."/>
            <person name="Nagy L.G."/>
        </authorList>
    </citation>
    <scope>NUCLEOTIDE SEQUENCE [LARGE SCALE GENOMIC DNA]</scope>
    <source>
        <strain evidence="1 2">NL-1719</strain>
    </source>
</reference>
<sequence>MSSVKTSRDALQFEKDIRYWVTASSKSQNRNQKAALFITQLKHIISGSKSGDRLDFSSFQNAEFMQGMYEIFGDALKNPRTAELDWEEIETFIEVNPTSKKRRAQEEDNLSDGDSQHKKPKVSTRNEHEKHSLRASTRGGGSDSTLSSKYRPGSPDDATEPLSGEKATDESSLEVSATQFMCYDPPCVSCVNNHLPCIAPTDPNCLACRMCRLKKTKCSKLGNFVYAAW</sequence>
<evidence type="ECO:0000313" key="2">
    <source>
        <dbReference type="Proteomes" id="UP000308600"/>
    </source>
</evidence>
<organism evidence="1 2">
    <name type="scientific">Pluteus cervinus</name>
    <dbReference type="NCBI Taxonomy" id="181527"/>
    <lineage>
        <taxon>Eukaryota</taxon>
        <taxon>Fungi</taxon>
        <taxon>Dikarya</taxon>
        <taxon>Basidiomycota</taxon>
        <taxon>Agaricomycotina</taxon>
        <taxon>Agaricomycetes</taxon>
        <taxon>Agaricomycetidae</taxon>
        <taxon>Agaricales</taxon>
        <taxon>Pluteineae</taxon>
        <taxon>Pluteaceae</taxon>
        <taxon>Pluteus</taxon>
    </lineage>
</organism>
<keyword evidence="2" id="KW-1185">Reference proteome</keyword>
<dbReference type="Proteomes" id="UP000308600">
    <property type="component" value="Unassembled WGS sequence"/>
</dbReference>
<dbReference type="EMBL" id="ML208269">
    <property type="protein sequence ID" value="TFK74224.1"/>
    <property type="molecule type" value="Genomic_DNA"/>
</dbReference>
<name>A0ACD3B943_9AGAR</name>
<protein>
    <submittedName>
        <fullName evidence="1">Uncharacterized protein</fullName>
    </submittedName>
</protein>
<accession>A0ACD3B943</accession>
<evidence type="ECO:0000313" key="1">
    <source>
        <dbReference type="EMBL" id="TFK74224.1"/>
    </source>
</evidence>